<dbReference type="KEGG" id="niy:FQ775_08635"/>
<dbReference type="EMBL" id="CP042301">
    <property type="protein sequence ID" value="QDZ00437.1"/>
    <property type="molecule type" value="Genomic_DNA"/>
</dbReference>
<evidence type="ECO:0000313" key="3">
    <source>
        <dbReference type="Proteomes" id="UP000321389"/>
    </source>
</evidence>
<dbReference type="Proteomes" id="UP000321389">
    <property type="component" value="Chromosome"/>
</dbReference>
<evidence type="ECO:0000313" key="2">
    <source>
        <dbReference type="EMBL" id="QDZ00437.1"/>
    </source>
</evidence>
<keyword evidence="3" id="KW-1185">Reference proteome</keyword>
<keyword evidence="1" id="KW-0732">Signal</keyword>
<name>A0A5B8KXI2_9HYPH</name>
<feature type="signal peptide" evidence="1">
    <location>
        <begin position="1"/>
        <end position="19"/>
    </location>
</feature>
<gene>
    <name evidence="2" type="ORF">FQ775_08635</name>
</gene>
<dbReference type="RefSeq" id="WP_146299085.1">
    <property type="nucleotide sequence ID" value="NZ_CP042301.2"/>
</dbReference>
<dbReference type="AlphaFoldDB" id="A0A5B8KXI2"/>
<feature type="chain" id="PRO_5023145262" evidence="1">
    <location>
        <begin position="20"/>
        <end position="92"/>
    </location>
</feature>
<proteinExistence type="predicted"/>
<organism evidence="2 3">
    <name type="scientific">Nitratireductor mangrovi</name>
    <dbReference type="NCBI Taxonomy" id="2599600"/>
    <lineage>
        <taxon>Bacteria</taxon>
        <taxon>Pseudomonadati</taxon>
        <taxon>Pseudomonadota</taxon>
        <taxon>Alphaproteobacteria</taxon>
        <taxon>Hyphomicrobiales</taxon>
        <taxon>Phyllobacteriaceae</taxon>
        <taxon>Nitratireductor</taxon>
    </lineage>
</organism>
<evidence type="ECO:0000256" key="1">
    <source>
        <dbReference type="SAM" id="SignalP"/>
    </source>
</evidence>
<protein>
    <submittedName>
        <fullName evidence="2">Uncharacterized protein</fullName>
    </submittedName>
</protein>
<sequence length="92" mass="9893">MIKLFSLLLRLVSATRAGASNKGENVPWRNDPLAHPALERMSMRELADLPFDRPASPVRKDHAAARGAGKDMGLVRLCAVTGQSPRACQAAS</sequence>
<accession>A0A5B8KXI2</accession>
<dbReference type="OrthoDB" id="8398417at2"/>
<reference evidence="2" key="1">
    <citation type="submission" date="2020-04" db="EMBL/GenBank/DDBJ databases">
        <title>Nitratireductor sp. nov. isolated from mangrove soil.</title>
        <authorList>
            <person name="Ye Y."/>
        </authorList>
    </citation>
    <scope>NUCLEOTIDE SEQUENCE</scope>
    <source>
        <strain evidence="2">SY7</strain>
    </source>
</reference>